<dbReference type="InterPro" id="IPR013578">
    <property type="entry name" value="Peptidase_M16C_assoc"/>
</dbReference>
<keyword evidence="1" id="KW-0175">Coiled coil</keyword>
<sequence>MSFSKIENRELTDIQSQAHLYRHDETGAQVLFLQNEDKNKAFTIGFKTPPYDDNGIAHILEHSVLNGSEKFPSKEPFVEIVKGSMSTFINAMTFADKTIYPVASTNNQDFKNLVSVYLDAVFEPNFRRNPQILAQEGWHYHLENGEDDLIYKGVVYNEMKGATASPEDQIYFNITKNLYADSIYQYESGGLPSAIPSLTQDAFVDFFQRYYHPSNSFTVVYGDIEIESIFEQLEEYFEGKGAFAETVELSFEKQLPEKHDYECTYSITEGDDPTDKDYLALAWHVSNAGDLLDNNGLEVLEEILFGNQQSPLKKALLEAEIGGDINGGVDHPGYPNMFVITAKYSSADKMSRFKEVVRETLTQLVEEGIDPELVKASINKMAFEMKENVISESNPRGVIYAISAYRTWLYDEDPYAAFEFSKYLNQLESLAKDGYFEKLIQEKLLNNEDYVALTLIAEPGKNDRLEADLHKELQDFKARLTEEEIELLVNDTQSLINRQESPDKAEDLAKIPLLQKEDLTTEVEQLPLEVQSLAPDCGRFYVANQFTSGIDYVDLYWNIEDFTMDQYSALSLFGHLLGKLATEQYGVDQLQRKIDLYTGGIKAGIKTFKDKNNQIKPYFVISGKALEGSLEELIGLMHEIMTASLFNNQKDILRVIHKLISNFEMTVAYGAHSLASNRALSHWKAEMKLNEMIAGIDFFNYLKEERKKIQTQEVSSLSETLESLKQRLLNQRRLNVFYTGDAKRSEQIKKNVLQLFESLPQSVLGSKAEYQAGQRQNEAFMTAQDVNYVGLASDAEDKLAYNGHSIVLANEIRYGYLWNEVRVKGGAYGAMYRHSRTGQLSFASYRDPNIAKTIETYQATPEFIQQLDLSETELLKDIIGSLSPLEQPRSARDKGITALTMHLVGLTREDLVRDKEEIIATTVNDLTSFAPDFSQLLEETSLAVIGNKAQIDREKDRFDVIYELY</sequence>
<dbReference type="RefSeq" id="WP_197113997.1">
    <property type="nucleotide sequence ID" value="NZ_JACBXQ010000001.1"/>
</dbReference>
<dbReference type="SUPFAM" id="SSF63411">
    <property type="entry name" value="LuxS/MPP-like metallohydrolase"/>
    <property type="match status" value="4"/>
</dbReference>
<evidence type="ECO:0000256" key="1">
    <source>
        <dbReference type="SAM" id="Coils"/>
    </source>
</evidence>
<evidence type="ECO:0000313" key="3">
    <source>
        <dbReference type="EMBL" id="MBG9985553.1"/>
    </source>
</evidence>
<dbReference type="InterPro" id="IPR011249">
    <property type="entry name" value="Metalloenz_LuxS/M16"/>
</dbReference>
<accession>A0ABS0LN67</accession>
<dbReference type="InterPro" id="IPR055130">
    <property type="entry name" value="PreP_C"/>
</dbReference>
<dbReference type="InterPro" id="IPR007863">
    <property type="entry name" value="Peptidase_M16_C"/>
</dbReference>
<dbReference type="InterPro" id="IPR011765">
    <property type="entry name" value="Pept_M16_N"/>
</dbReference>
<dbReference type="SMART" id="SM01264">
    <property type="entry name" value="M16C_associated"/>
    <property type="match status" value="1"/>
</dbReference>
<reference evidence="3 4" key="1">
    <citation type="submission" date="2020-07" db="EMBL/GenBank/DDBJ databases">
        <title>Facklamia lactis sp. nov., isolated from raw milk.</title>
        <authorList>
            <person name="Doll E.V."/>
            <person name="Huptas C."/>
            <person name="Staib L."/>
            <person name="Wenning M."/>
            <person name="Scherer S."/>
        </authorList>
    </citation>
    <scope>NUCLEOTIDE SEQUENCE [LARGE SCALE GENOMIC DNA]</scope>
    <source>
        <strain evidence="3 4">DSM 111018</strain>
    </source>
</reference>
<feature type="domain" description="Peptidase M16C associated" evidence="2">
    <location>
        <begin position="455"/>
        <end position="705"/>
    </location>
</feature>
<name>A0ABS0LN67_9LACT</name>
<proteinExistence type="predicted"/>
<feature type="coiled-coil region" evidence="1">
    <location>
        <begin position="707"/>
        <end position="734"/>
    </location>
</feature>
<protein>
    <submittedName>
        <fullName evidence="3">Insulinase family protein</fullName>
    </submittedName>
</protein>
<evidence type="ECO:0000313" key="4">
    <source>
        <dbReference type="Proteomes" id="UP000721415"/>
    </source>
</evidence>
<dbReference type="Proteomes" id="UP000721415">
    <property type="component" value="Unassembled WGS sequence"/>
</dbReference>
<organism evidence="3 4">
    <name type="scientific">Facklamia lactis</name>
    <dbReference type="NCBI Taxonomy" id="2749967"/>
    <lineage>
        <taxon>Bacteria</taxon>
        <taxon>Bacillati</taxon>
        <taxon>Bacillota</taxon>
        <taxon>Bacilli</taxon>
        <taxon>Lactobacillales</taxon>
        <taxon>Aerococcaceae</taxon>
        <taxon>Facklamia</taxon>
    </lineage>
</organism>
<gene>
    <name evidence="3" type="ORF">HZY91_01430</name>
</gene>
<dbReference type="PANTHER" id="PTHR43016">
    <property type="entry name" value="PRESEQUENCE PROTEASE"/>
    <property type="match status" value="1"/>
</dbReference>
<comment type="caution">
    <text evidence="3">The sequence shown here is derived from an EMBL/GenBank/DDBJ whole genome shotgun (WGS) entry which is preliminary data.</text>
</comment>
<dbReference type="Pfam" id="PF22516">
    <property type="entry name" value="PreP_C"/>
    <property type="match status" value="1"/>
</dbReference>
<dbReference type="Pfam" id="PF05193">
    <property type="entry name" value="Peptidase_M16_C"/>
    <property type="match status" value="1"/>
</dbReference>
<dbReference type="EMBL" id="JACBXQ010000001">
    <property type="protein sequence ID" value="MBG9985553.1"/>
    <property type="molecule type" value="Genomic_DNA"/>
</dbReference>
<dbReference type="Gene3D" id="3.30.830.10">
    <property type="entry name" value="Metalloenzyme, LuxS/M16 peptidase-like"/>
    <property type="match status" value="4"/>
</dbReference>
<evidence type="ECO:0000259" key="2">
    <source>
        <dbReference type="SMART" id="SM01264"/>
    </source>
</evidence>
<dbReference type="Pfam" id="PF08367">
    <property type="entry name" value="M16C_assoc"/>
    <property type="match status" value="1"/>
</dbReference>
<keyword evidence="4" id="KW-1185">Reference proteome</keyword>
<dbReference type="PANTHER" id="PTHR43016:SF13">
    <property type="entry name" value="PRESEQUENCE PROTEASE, MITOCHONDRIAL"/>
    <property type="match status" value="1"/>
</dbReference>
<dbReference type="Pfam" id="PF00675">
    <property type="entry name" value="Peptidase_M16"/>
    <property type="match status" value="1"/>
</dbReference>